<dbReference type="EMBL" id="CP017834">
    <property type="protein sequence ID" value="APJ03571.1"/>
    <property type="molecule type" value="Genomic_DNA"/>
</dbReference>
<keyword evidence="1" id="KW-0732">Signal</keyword>
<gene>
    <name evidence="2" type="ORF">AXG55_06475</name>
</gene>
<dbReference type="Proteomes" id="UP000184731">
    <property type="component" value="Chromosome"/>
</dbReference>
<proteinExistence type="predicted"/>
<dbReference type="STRING" id="1915309.AXG55_06475"/>
<dbReference type="RefSeq" id="WP_148697309.1">
    <property type="nucleotide sequence ID" value="NZ_CP017834.1"/>
</dbReference>
<dbReference type="OrthoDB" id="5295827at2"/>
<organism evidence="2 3">
    <name type="scientific">Silvanigrella aquatica</name>
    <dbReference type="NCBI Taxonomy" id="1915309"/>
    <lineage>
        <taxon>Bacteria</taxon>
        <taxon>Pseudomonadati</taxon>
        <taxon>Bdellovibrionota</taxon>
        <taxon>Oligoflexia</taxon>
        <taxon>Silvanigrellales</taxon>
        <taxon>Silvanigrellaceae</taxon>
        <taxon>Silvanigrella</taxon>
    </lineage>
</organism>
<evidence type="ECO:0000256" key="1">
    <source>
        <dbReference type="SAM" id="SignalP"/>
    </source>
</evidence>
<protein>
    <submittedName>
        <fullName evidence="2">Uncharacterized protein</fullName>
    </submittedName>
</protein>
<name>A0A1L4D042_9BACT</name>
<feature type="signal peptide" evidence="1">
    <location>
        <begin position="1"/>
        <end position="22"/>
    </location>
</feature>
<feature type="chain" id="PRO_5012905293" evidence="1">
    <location>
        <begin position="23"/>
        <end position="171"/>
    </location>
</feature>
<evidence type="ECO:0000313" key="2">
    <source>
        <dbReference type="EMBL" id="APJ03571.1"/>
    </source>
</evidence>
<dbReference type="KEGG" id="saqi:AXG55_06475"/>
<keyword evidence="3" id="KW-1185">Reference proteome</keyword>
<dbReference type="AlphaFoldDB" id="A0A1L4D042"/>
<sequence>MKLVYSVVLTAVSALTAAQALAQTLSRSVATENPLCEININNEMKKIHVWYSLNNLDHINSWKVQVARLYENNIDFYDETCNKIKLSDAIEVLPNSTKKVGMLVRVARSFNSIYSFTGVSQDENLVQVPNNKKACVFVVAPYGPRQMDRMDWRLNNGDCYSTNYGLDLYFK</sequence>
<evidence type="ECO:0000313" key="3">
    <source>
        <dbReference type="Proteomes" id="UP000184731"/>
    </source>
</evidence>
<accession>A0A1L4D042</accession>
<reference evidence="2 3" key="1">
    <citation type="submission" date="2016-10" db="EMBL/GenBank/DDBJ databases">
        <title>Silvanigrella aquatica sp. nov., isolated from a freshwater lake located in the Black Forest, Germany, description of Silvanigrellaceae fam. nov., Silvanigrellales ord. nov., reclassification of the order Bdellovibrionales in the class Oligoflexia, reclassification of the families Bacteriovoracaceae and Halobacteriovoraceae in the new order Bacteriovoracales ord. nov., and reclassification of the family Pseudobacteriovoracaceae in the order Oligoflexiales.</title>
        <authorList>
            <person name="Hahn M.W."/>
            <person name="Schmidt J."/>
            <person name="Koll U."/>
            <person name="Rohde M."/>
            <person name="Verbag S."/>
            <person name="Pitt A."/>
            <person name="Nakai R."/>
            <person name="Naganuma T."/>
            <person name="Lang E."/>
        </authorList>
    </citation>
    <scope>NUCLEOTIDE SEQUENCE [LARGE SCALE GENOMIC DNA]</scope>
    <source>
        <strain evidence="2 3">MWH-Nonnen-W8red</strain>
    </source>
</reference>